<accession>A0ABU8VQP3</accession>
<protein>
    <recommendedName>
        <fullName evidence="4">Poly-beta-1,6-N-acetyl-D-glucosamine biosynthesis protein PgaD</fullName>
    </recommendedName>
</protein>
<keyword evidence="1" id="KW-1133">Transmembrane helix</keyword>
<name>A0ABU8VQP3_9BURK</name>
<reference evidence="2 3" key="1">
    <citation type="submission" date="2024-03" db="EMBL/GenBank/DDBJ databases">
        <title>Novel species of the genus Variovorax.</title>
        <authorList>
            <person name="Liu Q."/>
            <person name="Xin Y.-H."/>
        </authorList>
    </citation>
    <scope>NUCLEOTIDE SEQUENCE [LARGE SCALE GENOMIC DNA]</scope>
    <source>
        <strain evidence="2 3">KACC 18899</strain>
    </source>
</reference>
<keyword evidence="1" id="KW-0472">Membrane</keyword>
<dbReference type="EMBL" id="JBBKZU010000025">
    <property type="protein sequence ID" value="MEJ8815893.1"/>
    <property type="molecule type" value="Genomic_DNA"/>
</dbReference>
<feature type="transmembrane region" description="Helical" evidence="1">
    <location>
        <begin position="52"/>
        <end position="72"/>
    </location>
</feature>
<feature type="transmembrane region" description="Helical" evidence="1">
    <location>
        <begin position="21"/>
        <end position="40"/>
    </location>
</feature>
<dbReference type="Proteomes" id="UP001365846">
    <property type="component" value="Unassembled WGS sequence"/>
</dbReference>
<proteinExistence type="predicted"/>
<keyword evidence="1" id="KW-0812">Transmembrane</keyword>
<sequence>MPPTTPAQSASLAQADGPPELAAPLMWPPLILWTHVPLLVRVRDLLLTLLAWLVYVVILRKPIVNLVTWISPSVGSWLKEVVTIDYALDTTPYLWIASGLVLWLVLSGVRRRGDLRRLPSADQHLQPLAADAQFEAAGVPLAQQGDWRNARGLRVRHDRDGQIAGATVMTATEQDPFMGESNVRTSRTFCADSRTDSL</sequence>
<comment type="caution">
    <text evidence="2">The sequence shown here is derived from an EMBL/GenBank/DDBJ whole genome shotgun (WGS) entry which is preliminary data.</text>
</comment>
<evidence type="ECO:0008006" key="4">
    <source>
        <dbReference type="Google" id="ProtNLM"/>
    </source>
</evidence>
<evidence type="ECO:0000256" key="1">
    <source>
        <dbReference type="SAM" id="Phobius"/>
    </source>
</evidence>
<evidence type="ECO:0000313" key="3">
    <source>
        <dbReference type="Proteomes" id="UP001365846"/>
    </source>
</evidence>
<organism evidence="2 3">
    <name type="scientific">Variovorax ureilyticus</name>
    <dbReference type="NCBI Taxonomy" id="1836198"/>
    <lineage>
        <taxon>Bacteria</taxon>
        <taxon>Pseudomonadati</taxon>
        <taxon>Pseudomonadota</taxon>
        <taxon>Betaproteobacteria</taxon>
        <taxon>Burkholderiales</taxon>
        <taxon>Comamonadaceae</taxon>
        <taxon>Variovorax</taxon>
    </lineage>
</organism>
<evidence type="ECO:0000313" key="2">
    <source>
        <dbReference type="EMBL" id="MEJ8815893.1"/>
    </source>
</evidence>
<feature type="transmembrane region" description="Helical" evidence="1">
    <location>
        <begin position="92"/>
        <end position="109"/>
    </location>
</feature>
<dbReference type="RefSeq" id="WP_340361087.1">
    <property type="nucleotide sequence ID" value="NZ_JBBKZU010000025.1"/>
</dbReference>
<keyword evidence="3" id="KW-1185">Reference proteome</keyword>
<gene>
    <name evidence="2" type="ORF">WKW77_32860</name>
</gene>